<organism evidence="2">
    <name type="scientific">human gut metagenome</name>
    <dbReference type="NCBI Taxonomy" id="408170"/>
    <lineage>
        <taxon>unclassified sequences</taxon>
        <taxon>metagenomes</taxon>
        <taxon>organismal metagenomes</taxon>
    </lineage>
</organism>
<protein>
    <recommendedName>
        <fullName evidence="1">RCK C-terminal domain-containing protein</fullName>
    </recommendedName>
</protein>
<dbReference type="Gene3D" id="3.30.70.1450">
    <property type="entry name" value="Regulator of K+ conductance, C-terminal domain"/>
    <property type="match status" value="1"/>
</dbReference>
<evidence type="ECO:0000313" key="2">
    <source>
        <dbReference type="EMBL" id="EKC52893.1"/>
    </source>
</evidence>
<dbReference type="SUPFAM" id="SSF116726">
    <property type="entry name" value="TrkA C-terminal domain-like"/>
    <property type="match status" value="1"/>
</dbReference>
<feature type="domain" description="RCK C-terminal" evidence="1">
    <location>
        <begin position="1"/>
        <end position="45"/>
    </location>
</feature>
<dbReference type="GO" id="GO:0006813">
    <property type="term" value="P:potassium ion transport"/>
    <property type="evidence" value="ECO:0007669"/>
    <property type="project" value="InterPro"/>
</dbReference>
<feature type="non-terminal residue" evidence="2">
    <location>
        <position position="1"/>
    </location>
</feature>
<reference evidence="2" key="1">
    <citation type="journal article" date="2013" name="Environ. Microbiol.">
        <title>Microbiota from the distal guts of lean and obese adolescents exhibit partial functional redundancy besides clear differences in community structure.</title>
        <authorList>
            <person name="Ferrer M."/>
            <person name="Ruiz A."/>
            <person name="Lanza F."/>
            <person name="Haange S.B."/>
            <person name="Oberbach A."/>
            <person name="Till H."/>
            <person name="Bargiela R."/>
            <person name="Campoy C."/>
            <person name="Segura M.T."/>
            <person name="Richter M."/>
            <person name="von Bergen M."/>
            <person name="Seifert J."/>
            <person name="Suarez A."/>
        </authorList>
    </citation>
    <scope>NUCLEOTIDE SEQUENCE</scope>
</reference>
<dbReference type="InterPro" id="IPR006037">
    <property type="entry name" value="RCK_C"/>
</dbReference>
<dbReference type="EMBL" id="AJWZ01008878">
    <property type="protein sequence ID" value="EKC52893.1"/>
    <property type="molecule type" value="Genomic_DNA"/>
</dbReference>
<dbReference type="InterPro" id="IPR036721">
    <property type="entry name" value="RCK_C_sf"/>
</dbReference>
<comment type="caution">
    <text evidence="2">The sequence shown here is derived from an EMBL/GenBank/DDBJ whole genome shotgun (WGS) entry which is preliminary data.</text>
</comment>
<proteinExistence type="predicted"/>
<dbReference type="AlphaFoldDB" id="K1S617"/>
<dbReference type="GO" id="GO:0008324">
    <property type="term" value="F:monoatomic cation transmembrane transporter activity"/>
    <property type="evidence" value="ECO:0007669"/>
    <property type="project" value="InterPro"/>
</dbReference>
<evidence type="ECO:0000259" key="1">
    <source>
        <dbReference type="PROSITE" id="PS51202"/>
    </source>
</evidence>
<accession>K1S617</accession>
<sequence>DTIIGGVVRGDKVFIAVGNMELSAYDRVVVFAMPASISKIGYFFN</sequence>
<gene>
    <name evidence="2" type="ORF">OBE_12866</name>
</gene>
<dbReference type="PROSITE" id="PS51202">
    <property type="entry name" value="RCK_C"/>
    <property type="match status" value="1"/>
</dbReference>
<name>K1S617_9ZZZZ</name>